<protein>
    <recommendedName>
        <fullName evidence="4">Tetratricopeptide repeat protein</fullName>
    </recommendedName>
</protein>
<name>A0A5C6RY98_9BACT</name>
<dbReference type="SUPFAM" id="SSF48452">
    <property type="entry name" value="TPR-like"/>
    <property type="match status" value="1"/>
</dbReference>
<gene>
    <name evidence="2" type="ORF">FRY97_04115</name>
</gene>
<dbReference type="Gene3D" id="1.25.40.10">
    <property type="entry name" value="Tetratricopeptide repeat domain"/>
    <property type="match status" value="1"/>
</dbReference>
<dbReference type="RefSeq" id="WP_147166167.1">
    <property type="nucleotide sequence ID" value="NZ_VOOR01000006.1"/>
</dbReference>
<evidence type="ECO:0000313" key="2">
    <source>
        <dbReference type="EMBL" id="TXB67586.1"/>
    </source>
</evidence>
<dbReference type="InterPro" id="IPR011990">
    <property type="entry name" value="TPR-like_helical_dom_sf"/>
</dbReference>
<dbReference type="AlphaFoldDB" id="A0A5C6RY98"/>
<feature type="chain" id="PRO_5022732172" description="Tetratricopeptide repeat protein" evidence="1">
    <location>
        <begin position="25"/>
        <end position="470"/>
    </location>
</feature>
<keyword evidence="3" id="KW-1185">Reference proteome</keyword>
<proteinExistence type="predicted"/>
<comment type="caution">
    <text evidence="2">The sequence shown here is derived from an EMBL/GenBank/DDBJ whole genome shotgun (WGS) entry which is preliminary data.</text>
</comment>
<dbReference type="OrthoDB" id="1490653at2"/>
<reference evidence="2 3" key="1">
    <citation type="submission" date="2019-08" db="EMBL/GenBank/DDBJ databases">
        <title>Genome of Phaeodactylibacter luteus.</title>
        <authorList>
            <person name="Bowman J.P."/>
        </authorList>
    </citation>
    <scope>NUCLEOTIDE SEQUENCE [LARGE SCALE GENOMIC DNA]</scope>
    <source>
        <strain evidence="2 3">KCTC 42180</strain>
    </source>
</reference>
<sequence length="470" mass="53547">MKELRFSLVAFALAALFGQTAALAQCDTWTGKPFEEEATNAHVLYRGIVNGKTVADLEQLSAEEFNIAYENWKKAYEMAPAADGQRPSHYSDGRDLLKVLYNKSSDAEEKKQLGEQIMNLYAQEIECYKNEAFLLGRKGYDMFYMPEYGYRQATYDALKAALDKGGKDAEYILLEPMAQVLVYFFKTNKVGQEEAQQIYTKLEEVAEHNIANNSSYGEYYEAAKARMDSHFKEIEDQVFDCGYFRKKLMPQYEENPNDLEVVKYVYVKLRQQGCDTTETFMIDLRTNYEQMAKIINDSLELVRRERNPCYDATQLQKEGDYDLALSRYQECLDADSEMDDEGRAQIYYSIASIQLYRKNNAGAALSAARKAASLRSGWGRPYLLIGDSYAKLGRNCDDWTSRLAILAAMEKYRYAKSVDGDVAEDADKRLGQYYDAMPARQDGFMRGVKEGQSVSVGCGIGESVTVRFKD</sequence>
<evidence type="ECO:0000313" key="3">
    <source>
        <dbReference type="Proteomes" id="UP000321580"/>
    </source>
</evidence>
<accession>A0A5C6RY98</accession>
<evidence type="ECO:0000256" key="1">
    <source>
        <dbReference type="SAM" id="SignalP"/>
    </source>
</evidence>
<dbReference type="EMBL" id="VOOR01000006">
    <property type="protein sequence ID" value="TXB67586.1"/>
    <property type="molecule type" value="Genomic_DNA"/>
</dbReference>
<keyword evidence="1" id="KW-0732">Signal</keyword>
<organism evidence="2 3">
    <name type="scientific">Phaeodactylibacter luteus</name>
    <dbReference type="NCBI Taxonomy" id="1564516"/>
    <lineage>
        <taxon>Bacteria</taxon>
        <taxon>Pseudomonadati</taxon>
        <taxon>Bacteroidota</taxon>
        <taxon>Saprospiria</taxon>
        <taxon>Saprospirales</taxon>
        <taxon>Haliscomenobacteraceae</taxon>
        <taxon>Phaeodactylibacter</taxon>
    </lineage>
</organism>
<feature type="signal peptide" evidence="1">
    <location>
        <begin position="1"/>
        <end position="24"/>
    </location>
</feature>
<evidence type="ECO:0008006" key="4">
    <source>
        <dbReference type="Google" id="ProtNLM"/>
    </source>
</evidence>
<dbReference type="Proteomes" id="UP000321580">
    <property type="component" value="Unassembled WGS sequence"/>
</dbReference>